<organism evidence="2 3">
    <name type="scientific">Streptomyces azureus</name>
    <dbReference type="NCBI Taxonomy" id="146537"/>
    <lineage>
        <taxon>Bacteria</taxon>
        <taxon>Bacillati</taxon>
        <taxon>Actinomycetota</taxon>
        <taxon>Actinomycetes</taxon>
        <taxon>Kitasatosporales</taxon>
        <taxon>Streptomycetaceae</taxon>
        <taxon>Streptomyces</taxon>
    </lineage>
</organism>
<protein>
    <submittedName>
        <fullName evidence="2">Putative methyltransferase type 11</fullName>
    </submittedName>
</protein>
<evidence type="ECO:0000256" key="1">
    <source>
        <dbReference type="SAM" id="MobiDB-lite"/>
    </source>
</evidence>
<accession>A0A0K8PLW5</accession>
<dbReference type="EMBL" id="DF968273">
    <property type="protein sequence ID" value="GAP48748.1"/>
    <property type="molecule type" value="Genomic_DNA"/>
</dbReference>
<dbReference type="RefSeq" id="WP_059418268.1">
    <property type="nucleotide sequence ID" value="NZ_DF968273.1"/>
</dbReference>
<proteinExistence type="predicted"/>
<dbReference type="Gene3D" id="3.40.50.150">
    <property type="entry name" value="Vaccinia Virus protein VP39"/>
    <property type="match status" value="1"/>
</dbReference>
<sequence>MTAWAAPEDVCDLVQCALGVFFFPDMDRDTAKLAGLLRPGGRLAVTVREKGALGGWGQAFKSAVETEREWPGSSQSARRLGSTPPTRSPPCWRAPD</sequence>
<dbReference type="AlphaFoldDB" id="A0A0K8PLW5"/>
<keyword evidence="3" id="KW-1185">Reference proteome</keyword>
<reference evidence="2" key="1">
    <citation type="journal article" date="2015" name="Genome Announc.">
        <title>Draft Genome Sequence of Thiostrepton-Producing Streptomyces azureus ATCC 14921.</title>
        <authorList>
            <person name="Sakihara K."/>
            <person name="Maeda J."/>
            <person name="Tashiro K."/>
            <person name="Fujino Y."/>
            <person name="Kuhara S."/>
            <person name="Ohshima T."/>
            <person name="Ogata S."/>
            <person name="Doi K."/>
        </authorList>
    </citation>
    <scope>NUCLEOTIDE SEQUENCE [LARGE SCALE GENOMIC DNA]</scope>
    <source>
        <strain evidence="2">ATCC14921</strain>
    </source>
</reference>
<dbReference type="SUPFAM" id="SSF53335">
    <property type="entry name" value="S-adenosyl-L-methionine-dependent methyltransferases"/>
    <property type="match status" value="1"/>
</dbReference>
<name>A0A0K8PLW5_STRAJ</name>
<feature type="region of interest" description="Disordered" evidence="1">
    <location>
        <begin position="64"/>
        <end position="96"/>
    </location>
</feature>
<keyword evidence="2" id="KW-0489">Methyltransferase</keyword>
<dbReference type="InterPro" id="IPR029063">
    <property type="entry name" value="SAM-dependent_MTases_sf"/>
</dbReference>
<evidence type="ECO:0000313" key="2">
    <source>
        <dbReference type="EMBL" id="GAP48748.1"/>
    </source>
</evidence>
<dbReference type="GO" id="GO:0008168">
    <property type="term" value="F:methyltransferase activity"/>
    <property type="evidence" value="ECO:0007669"/>
    <property type="project" value="UniProtKB-KW"/>
</dbReference>
<keyword evidence="2" id="KW-0808">Transferase</keyword>
<gene>
    <name evidence="2" type="ORF">SAZU_3584</name>
</gene>
<evidence type="ECO:0000313" key="3">
    <source>
        <dbReference type="Proteomes" id="UP000053859"/>
    </source>
</evidence>
<dbReference type="GO" id="GO:0032259">
    <property type="term" value="P:methylation"/>
    <property type="evidence" value="ECO:0007669"/>
    <property type="project" value="UniProtKB-KW"/>
</dbReference>
<dbReference type="Proteomes" id="UP000053859">
    <property type="component" value="Unassembled WGS sequence"/>
</dbReference>